<evidence type="ECO:0000259" key="6">
    <source>
        <dbReference type="Pfam" id="PF01284"/>
    </source>
</evidence>
<keyword evidence="4 5" id="KW-0472">Membrane</keyword>
<dbReference type="GO" id="GO:0016020">
    <property type="term" value="C:membrane"/>
    <property type="evidence" value="ECO:0007669"/>
    <property type="project" value="UniProtKB-SubCell"/>
</dbReference>
<evidence type="ECO:0000313" key="7">
    <source>
        <dbReference type="EMBL" id="KAF2969658.1"/>
    </source>
</evidence>
<name>A0A7C8IT76_9PEZI</name>
<gene>
    <name evidence="7" type="ORF">GQX73_g3942</name>
</gene>
<evidence type="ECO:0000313" key="8">
    <source>
        <dbReference type="Proteomes" id="UP000481858"/>
    </source>
</evidence>
<dbReference type="Pfam" id="PF01284">
    <property type="entry name" value="MARVEL"/>
    <property type="match status" value="1"/>
</dbReference>
<comment type="caution">
    <text evidence="7">The sequence shown here is derived from an EMBL/GenBank/DDBJ whole genome shotgun (WGS) entry which is preliminary data.</text>
</comment>
<organism evidence="7 8">
    <name type="scientific">Xylaria multiplex</name>
    <dbReference type="NCBI Taxonomy" id="323545"/>
    <lineage>
        <taxon>Eukaryota</taxon>
        <taxon>Fungi</taxon>
        <taxon>Dikarya</taxon>
        <taxon>Ascomycota</taxon>
        <taxon>Pezizomycotina</taxon>
        <taxon>Sordariomycetes</taxon>
        <taxon>Xylariomycetidae</taxon>
        <taxon>Xylariales</taxon>
        <taxon>Xylariaceae</taxon>
        <taxon>Xylaria</taxon>
    </lineage>
</organism>
<evidence type="ECO:0000256" key="3">
    <source>
        <dbReference type="ARBA" id="ARBA00022989"/>
    </source>
</evidence>
<dbReference type="InParanoid" id="A0A7C8IT76"/>
<dbReference type="PANTHER" id="PTHR37451:SF1">
    <property type="entry name" value="MARVEL DOMAIN-CONTAINING PROTEIN"/>
    <property type="match status" value="1"/>
</dbReference>
<keyword evidence="3 5" id="KW-1133">Transmembrane helix</keyword>
<evidence type="ECO:0000256" key="2">
    <source>
        <dbReference type="ARBA" id="ARBA00022692"/>
    </source>
</evidence>
<dbReference type="InterPro" id="IPR008253">
    <property type="entry name" value="Marvel"/>
</dbReference>
<feature type="transmembrane region" description="Helical" evidence="5">
    <location>
        <begin position="120"/>
        <end position="141"/>
    </location>
</feature>
<keyword evidence="2 5" id="KW-0812">Transmembrane</keyword>
<proteinExistence type="predicted"/>
<protein>
    <recommendedName>
        <fullName evidence="6">MARVEL domain-containing protein</fullName>
    </recommendedName>
</protein>
<evidence type="ECO:0000256" key="5">
    <source>
        <dbReference type="SAM" id="Phobius"/>
    </source>
</evidence>
<dbReference type="Proteomes" id="UP000481858">
    <property type="component" value="Unassembled WGS sequence"/>
</dbReference>
<feature type="transmembrane region" description="Helical" evidence="5">
    <location>
        <begin position="48"/>
        <end position="69"/>
    </location>
</feature>
<feature type="transmembrane region" description="Helical" evidence="5">
    <location>
        <begin position="7"/>
        <end position="28"/>
    </location>
</feature>
<keyword evidence="8" id="KW-1185">Reference proteome</keyword>
<evidence type="ECO:0000256" key="1">
    <source>
        <dbReference type="ARBA" id="ARBA00004141"/>
    </source>
</evidence>
<dbReference type="OrthoDB" id="2117453at2759"/>
<evidence type="ECO:0000256" key="4">
    <source>
        <dbReference type="ARBA" id="ARBA00023136"/>
    </source>
</evidence>
<dbReference type="PANTHER" id="PTHR37451">
    <property type="entry name" value="MARVEL DOMAIN"/>
    <property type="match status" value="1"/>
</dbReference>
<dbReference type="AlphaFoldDB" id="A0A7C8IT76"/>
<feature type="transmembrane region" description="Helical" evidence="5">
    <location>
        <begin position="76"/>
        <end position="100"/>
    </location>
</feature>
<accession>A0A7C8IT76</accession>
<comment type="subcellular location">
    <subcellularLocation>
        <location evidence="1">Membrane</location>
        <topology evidence="1">Multi-pass membrane protein</topology>
    </subcellularLocation>
</comment>
<feature type="domain" description="MARVEL" evidence="6">
    <location>
        <begin position="8"/>
        <end position="137"/>
    </location>
</feature>
<reference evidence="7 8" key="1">
    <citation type="submission" date="2019-12" db="EMBL/GenBank/DDBJ databases">
        <title>Draft genome sequence of the ascomycete Xylaria multiplex DSM 110363.</title>
        <authorList>
            <person name="Buettner E."/>
            <person name="Kellner H."/>
        </authorList>
    </citation>
    <scope>NUCLEOTIDE SEQUENCE [LARGE SCALE GENOMIC DNA]</scope>
    <source>
        <strain evidence="7 8">DSM 110363</strain>
    </source>
</reference>
<sequence length="163" mass="17611">MALRFAPIVHIVAAVFAIIELGLTAYWASLYNSIFGFGGYSPSTINFMIFNSVWSILVLVYIGLTPLYMTSVFHRLAALALNVLTAIFWFAGAIALAVGFGGPYDCRRSSAPTACSTGEAAVAFGFFLWALFTFLAVVDAIESLRRRGHHVDTSKPTNAYPGA</sequence>
<dbReference type="EMBL" id="WUBL01000033">
    <property type="protein sequence ID" value="KAF2969658.1"/>
    <property type="molecule type" value="Genomic_DNA"/>
</dbReference>